<evidence type="ECO:0000256" key="5">
    <source>
        <dbReference type="ARBA" id="ARBA00023040"/>
    </source>
</evidence>
<evidence type="ECO:0000256" key="7">
    <source>
        <dbReference type="ARBA" id="ARBA00023170"/>
    </source>
</evidence>
<feature type="transmembrane region" description="Helical" evidence="9">
    <location>
        <begin position="91"/>
        <end position="110"/>
    </location>
</feature>
<dbReference type="Proteomes" id="UP001159641">
    <property type="component" value="Unassembled WGS sequence"/>
</dbReference>
<accession>A0AB34G9Y5</accession>
<keyword evidence="7" id="KW-0675">Receptor</keyword>
<dbReference type="PROSITE" id="PS50262">
    <property type="entry name" value="G_PROTEIN_RECEP_F1_2"/>
    <property type="match status" value="1"/>
</dbReference>
<comment type="function">
    <text evidence="1">Putative odorant or sperm cell receptor.</text>
</comment>
<dbReference type="PRINTS" id="PR00237">
    <property type="entry name" value="GPCRRHODOPSN"/>
</dbReference>
<evidence type="ECO:0000256" key="2">
    <source>
        <dbReference type="ARBA" id="ARBA00004141"/>
    </source>
</evidence>
<evidence type="ECO:0000259" key="10">
    <source>
        <dbReference type="PROSITE" id="PS50262"/>
    </source>
</evidence>
<dbReference type="Gene3D" id="1.20.1070.10">
    <property type="entry name" value="Rhodopsin 7-helix transmembrane proteins"/>
    <property type="match status" value="1"/>
</dbReference>
<keyword evidence="8" id="KW-0807">Transducer</keyword>
<feature type="domain" description="G-protein coupled receptors family 1 profile" evidence="10">
    <location>
        <begin position="41"/>
        <end position="178"/>
    </location>
</feature>
<evidence type="ECO:0000313" key="11">
    <source>
        <dbReference type="EMBL" id="KAJ8776172.1"/>
    </source>
</evidence>
<protein>
    <recommendedName>
        <fullName evidence="10">G-protein coupled receptors family 1 profile domain-containing protein</fullName>
    </recommendedName>
</protein>
<dbReference type="InterPro" id="IPR000725">
    <property type="entry name" value="Olfact_rcpt"/>
</dbReference>
<dbReference type="GO" id="GO:0016020">
    <property type="term" value="C:membrane"/>
    <property type="evidence" value="ECO:0007669"/>
    <property type="project" value="UniProtKB-SubCell"/>
</dbReference>
<evidence type="ECO:0000256" key="4">
    <source>
        <dbReference type="ARBA" id="ARBA00022989"/>
    </source>
</evidence>
<feature type="transmembrane region" description="Helical" evidence="9">
    <location>
        <begin position="147"/>
        <end position="166"/>
    </location>
</feature>
<dbReference type="PANTHER" id="PTHR48018">
    <property type="entry name" value="OLFACTORY RECEPTOR"/>
    <property type="match status" value="1"/>
</dbReference>
<dbReference type="Pfam" id="PF13853">
    <property type="entry name" value="7tm_4"/>
    <property type="match status" value="1"/>
</dbReference>
<gene>
    <name evidence="11" type="ORF">J1605_015734</name>
</gene>
<evidence type="ECO:0000256" key="9">
    <source>
        <dbReference type="SAM" id="Phobius"/>
    </source>
</evidence>
<feature type="transmembrane region" description="Helical" evidence="9">
    <location>
        <begin position="25"/>
        <end position="51"/>
    </location>
</feature>
<sequence length="178" mass="19890">MAAENHSTVTEFILGALTNQPELQLLLFLLFLGIYLVTMIGNLGMISLICLNAQLHIPMYYFLSNLSLVDLCYSSVTTPKMLVNFVSEKNVISYAGWMSQLYLFLVFVVAECYMLTVMAYDCCVTICSPLLYNIIMTSTGSLAQENVVSLFCTTVIPMLNALIYSLRNKEVKAAMQKT</sequence>
<dbReference type="GO" id="GO:0004984">
    <property type="term" value="F:olfactory receptor activity"/>
    <property type="evidence" value="ECO:0007669"/>
    <property type="project" value="InterPro"/>
</dbReference>
<evidence type="ECO:0000256" key="8">
    <source>
        <dbReference type="ARBA" id="ARBA00023224"/>
    </source>
</evidence>
<keyword evidence="6 9" id="KW-0472">Membrane</keyword>
<dbReference type="InterPro" id="IPR017452">
    <property type="entry name" value="GPCR_Rhodpsn_7TM"/>
</dbReference>
<reference evidence="11 12" key="1">
    <citation type="submission" date="2022-11" db="EMBL/GenBank/DDBJ databases">
        <title>Whole genome sequence of Eschrichtius robustus ER-17-0199.</title>
        <authorList>
            <person name="Bruniche-Olsen A."/>
            <person name="Black A.N."/>
            <person name="Fields C.J."/>
            <person name="Walden K."/>
            <person name="Dewoody J.A."/>
        </authorList>
    </citation>
    <scope>NUCLEOTIDE SEQUENCE [LARGE SCALE GENOMIC DNA]</scope>
    <source>
        <strain evidence="11">ER-17-0199</strain>
        <tissue evidence="11">Blubber</tissue>
    </source>
</reference>
<organism evidence="11 12">
    <name type="scientific">Eschrichtius robustus</name>
    <name type="common">California gray whale</name>
    <name type="synonym">Eschrichtius gibbosus</name>
    <dbReference type="NCBI Taxonomy" id="9764"/>
    <lineage>
        <taxon>Eukaryota</taxon>
        <taxon>Metazoa</taxon>
        <taxon>Chordata</taxon>
        <taxon>Craniata</taxon>
        <taxon>Vertebrata</taxon>
        <taxon>Euteleostomi</taxon>
        <taxon>Mammalia</taxon>
        <taxon>Eutheria</taxon>
        <taxon>Laurasiatheria</taxon>
        <taxon>Artiodactyla</taxon>
        <taxon>Whippomorpha</taxon>
        <taxon>Cetacea</taxon>
        <taxon>Mysticeti</taxon>
        <taxon>Eschrichtiidae</taxon>
        <taxon>Eschrichtius</taxon>
    </lineage>
</organism>
<keyword evidence="12" id="KW-1185">Reference proteome</keyword>
<comment type="subcellular location">
    <subcellularLocation>
        <location evidence="2">Membrane</location>
        <topology evidence="2">Multi-pass membrane protein</topology>
    </subcellularLocation>
</comment>
<evidence type="ECO:0000313" key="12">
    <source>
        <dbReference type="Proteomes" id="UP001159641"/>
    </source>
</evidence>
<evidence type="ECO:0000256" key="1">
    <source>
        <dbReference type="ARBA" id="ARBA00003929"/>
    </source>
</evidence>
<dbReference type="FunFam" id="1.20.1070.10:FF:000410">
    <property type="entry name" value="Olfactory receptor 1348"/>
    <property type="match status" value="1"/>
</dbReference>
<name>A0AB34G9Y5_ESCRO</name>
<dbReference type="GO" id="GO:0004930">
    <property type="term" value="F:G protein-coupled receptor activity"/>
    <property type="evidence" value="ECO:0007669"/>
    <property type="project" value="UniProtKB-KW"/>
</dbReference>
<dbReference type="InterPro" id="IPR000276">
    <property type="entry name" value="GPCR_Rhodpsn"/>
</dbReference>
<keyword evidence="5" id="KW-0297">G-protein coupled receptor</keyword>
<dbReference type="SUPFAM" id="SSF81321">
    <property type="entry name" value="Family A G protein-coupled receptor-like"/>
    <property type="match status" value="2"/>
</dbReference>
<dbReference type="AlphaFoldDB" id="A0AB34G9Y5"/>
<comment type="caution">
    <text evidence="11">The sequence shown here is derived from an EMBL/GenBank/DDBJ whole genome shotgun (WGS) entry which is preliminary data.</text>
</comment>
<keyword evidence="3 9" id="KW-0812">Transmembrane</keyword>
<proteinExistence type="predicted"/>
<keyword evidence="4 9" id="KW-1133">Transmembrane helix</keyword>
<evidence type="ECO:0000256" key="6">
    <source>
        <dbReference type="ARBA" id="ARBA00023136"/>
    </source>
</evidence>
<dbReference type="EMBL" id="JAIQCJ010002444">
    <property type="protein sequence ID" value="KAJ8776172.1"/>
    <property type="molecule type" value="Genomic_DNA"/>
</dbReference>
<feature type="transmembrane region" description="Helical" evidence="9">
    <location>
        <begin position="117"/>
        <end position="135"/>
    </location>
</feature>
<evidence type="ECO:0000256" key="3">
    <source>
        <dbReference type="ARBA" id="ARBA00022692"/>
    </source>
</evidence>